<dbReference type="PANTHER" id="PTHR36439:SF1">
    <property type="entry name" value="DUF1697 DOMAIN-CONTAINING PROTEIN"/>
    <property type="match status" value="1"/>
</dbReference>
<name>A0A090W4K7_9FLAO</name>
<dbReference type="SUPFAM" id="SSF160379">
    <property type="entry name" value="SP0830-like"/>
    <property type="match status" value="1"/>
</dbReference>
<dbReference type="RefSeq" id="WP_042504312.1">
    <property type="nucleotide sequence ID" value="NZ_BBNQ01000006.1"/>
</dbReference>
<protein>
    <recommendedName>
        <fullName evidence="3">DUF1697 domain-containing protein</fullName>
    </recommendedName>
</protein>
<comment type="caution">
    <text evidence="1">The sequence shown here is derived from an EMBL/GenBank/DDBJ whole genome shotgun (WGS) entry which is preliminary data.</text>
</comment>
<dbReference type="PIRSF" id="PIRSF008502">
    <property type="entry name" value="UCP008502"/>
    <property type="match status" value="1"/>
</dbReference>
<evidence type="ECO:0008006" key="3">
    <source>
        <dbReference type="Google" id="ProtNLM"/>
    </source>
</evidence>
<gene>
    <name evidence="1" type="ORF">JCM19300_2490</name>
</gene>
<evidence type="ECO:0000313" key="1">
    <source>
        <dbReference type="EMBL" id="GAL62437.1"/>
    </source>
</evidence>
<dbReference type="EMBL" id="BBNQ01000006">
    <property type="protein sequence ID" value="GAL62437.1"/>
    <property type="molecule type" value="Genomic_DNA"/>
</dbReference>
<dbReference type="OrthoDB" id="9806494at2"/>
<dbReference type="Pfam" id="PF08002">
    <property type="entry name" value="DUF1697"/>
    <property type="match status" value="1"/>
</dbReference>
<dbReference type="Gene3D" id="3.30.70.1260">
    <property type="entry name" value="bacterial protein sp0830 like"/>
    <property type="match status" value="1"/>
</dbReference>
<reference evidence="1 2" key="1">
    <citation type="journal article" date="2014" name="Genome Announc.">
        <title>Draft Genome Sequences of Marine Flavobacterium Algibacter lectus Strains SS8 and NR4.</title>
        <authorList>
            <person name="Takatani N."/>
            <person name="Nakanishi M."/>
            <person name="Meirelles P."/>
            <person name="Mino S."/>
            <person name="Suda W."/>
            <person name="Oshima K."/>
            <person name="Hattori M."/>
            <person name="Ohkuma M."/>
            <person name="Hosokawa M."/>
            <person name="Miyashita K."/>
            <person name="Thompson F.L."/>
            <person name="Niwa A."/>
            <person name="Sawabe T."/>
            <person name="Sawabe T."/>
        </authorList>
    </citation>
    <scope>NUCLEOTIDE SEQUENCE [LARGE SCALE GENOMIC DNA]</scope>
    <source>
        <strain evidence="1 2">JCM 19300</strain>
    </source>
</reference>
<dbReference type="AlphaFoldDB" id="A0A090W4K7"/>
<accession>A0A090W4K7</accession>
<dbReference type="Gene3D" id="3.30.70.1280">
    <property type="entry name" value="SP0830-like domains"/>
    <property type="match status" value="1"/>
</dbReference>
<dbReference type="Proteomes" id="UP000029644">
    <property type="component" value="Unassembled WGS sequence"/>
</dbReference>
<sequence length="179" mass="20446">METYIALLRGINVGGKNKILMAELRDLLLNMGLKEVQTYIQSGNIIFNSEEGNASELEFQIMEAIKKRFELSVPVLVITSDALNTIFNTCPFSEEKKQKSYFSLLYTAPEIDLVNEVLSMKFENEEINILANCVYFYSSIGYGKTKYNNNFFERKLKITATARNYKTMAKLLELSENAS</sequence>
<organism evidence="1 2">
    <name type="scientific">Algibacter lectus</name>
    <dbReference type="NCBI Taxonomy" id="221126"/>
    <lineage>
        <taxon>Bacteria</taxon>
        <taxon>Pseudomonadati</taxon>
        <taxon>Bacteroidota</taxon>
        <taxon>Flavobacteriia</taxon>
        <taxon>Flavobacteriales</taxon>
        <taxon>Flavobacteriaceae</taxon>
        <taxon>Algibacter</taxon>
    </lineage>
</organism>
<dbReference type="InterPro" id="IPR012545">
    <property type="entry name" value="DUF1697"/>
</dbReference>
<proteinExistence type="predicted"/>
<dbReference type="PANTHER" id="PTHR36439">
    <property type="entry name" value="BLL4334 PROTEIN"/>
    <property type="match status" value="1"/>
</dbReference>
<evidence type="ECO:0000313" key="2">
    <source>
        <dbReference type="Proteomes" id="UP000029644"/>
    </source>
</evidence>